<evidence type="ECO:0000313" key="2">
    <source>
        <dbReference type="Proteomes" id="UP001174909"/>
    </source>
</evidence>
<dbReference type="Proteomes" id="UP001174909">
    <property type="component" value="Unassembled WGS sequence"/>
</dbReference>
<gene>
    <name evidence="1" type="ORF">GBAR_LOCUS15377</name>
</gene>
<comment type="caution">
    <text evidence="1">The sequence shown here is derived from an EMBL/GenBank/DDBJ whole genome shotgun (WGS) entry which is preliminary data.</text>
</comment>
<proteinExistence type="predicted"/>
<dbReference type="EMBL" id="CASHTH010002240">
    <property type="protein sequence ID" value="CAI8026835.1"/>
    <property type="molecule type" value="Genomic_DNA"/>
</dbReference>
<name>A0AA35SB47_GEOBA</name>
<accession>A0AA35SB47</accession>
<dbReference type="AlphaFoldDB" id="A0AA35SB47"/>
<sequence>MELNLNGHLLNSLQHVVHFIPTFTMSLELRPILPLEQGLSLLLKSFKHCQQLLQQHLHN</sequence>
<reference evidence="1" key="1">
    <citation type="submission" date="2023-03" db="EMBL/GenBank/DDBJ databases">
        <authorList>
            <person name="Steffen K."/>
            <person name="Cardenas P."/>
        </authorList>
    </citation>
    <scope>NUCLEOTIDE SEQUENCE</scope>
</reference>
<organism evidence="1 2">
    <name type="scientific">Geodia barretti</name>
    <name type="common">Barrett's horny sponge</name>
    <dbReference type="NCBI Taxonomy" id="519541"/>
    <lineage>
        <taxon>Eukaryota</taxon>
        <taxon>Metazoa</taxon>
        <taxon>Porifera</taxon>
        <taxon>Demospongiae</taxon>
        <taxon>Heteroscleromorpha</taxon>
        <taxon>Tetractinellida</taxon>
        <taxon>Astrophorina</taxon>
        <taxon>Geodiidae</taxon>
        <taxon>Geodia</taxon>
    </lineage>
</organism>
<protein>
    <submittedName>
        <fullName evidence="1">Uncharacterized protein</fullName>
    </submittedName>
</protein>
<keyword evidence="2" id="KW-1185">Reference proteome</keyword>
<evidence type="ECO:0000313" key="1">
    <source>
        <dbReference type="EMBL" id="CAI8026835.1"/>
    </source>
</evidence>